<dbReference type="Proteomes" id="UP000016933">
    <property type="component" value="Unassembled WGS sequence"/>
</dbReference>
<reference evidence="2 3" key="2">
    <citation type="journal article" date="2012" name="PLoS Pathog.">
        <title>Diverse lifestyles and strategies of plant pathogenesis encoded in the genomes of eighteen Dothideomycetes fungi.</title>
        <authorList>
            <person name="Ohm R.A."/>
            <person name="Feau N."/>
            <person name="Henrissat B."/>
            <person name="Schoch C.L."/>
            <person name="Horwitz B.A."/>
            <person name="Barry K.W."/>
            <person name="Condon B.J."/>
            <person name="Copeland A.C."/>
            <person name="Dhillon B."/>
            <person name="Glaser F."/>
            <person name="Hesse C.N."/>
            <person name="Kosti I."/>
            <person name="LaButti K."/>
            <person name="Lindquist E.A."/>
            <person name="Lucas S."/>
            <person name="Salamov A.A."/>
            <person name="Bradshaw R.E."/>
            <person name="Ciuffetti L."/>
            <person name="Hamelin R.C."/>
            <person name="Kema G.H.J."/>
            <person name="Lawrence C."/>
            <person name="Scott J.A."/>
            <person name="Spatafora J.W."/>
            <person name="Turgeon B.G."/>
            <person name="de Wit P.J.G.M."/>
            <person name="Zhong S."/>
            <person name="Goodwin S.B."/>
            <person name="Grigoriev I.V."/>
        </authorList>
    </citation>
    <scope>NUCLEOTIDE SEQUENCE [LARGE SCALE GENOMIC DNA]</scope>
    <source>
        <strain evidence="3">NZE10 / CBS 128990</strain>
    </source>
</reference>
<feature type="compositionally biased region" description="Low complexity" evidence="1">
    <location>
        <begin position="1"/>
        <end position="20"/>
    </location>
</feature>
<evidence type="ECO:0000256" key="1">
    <source>
        <dbReference type="SAM" id="MobiDB-lite"/>
    </source>
</evidence>
<feature type="region of interest" description="Disordered" evidence="1">
    <location>
        <begin position="62"/>
        <end position="82"/>
    </location>
</feature>
<organism evidence="2 3">
    <name type="scientific">Dothistroma septosporum (strain NZE10 / CBS 128990)</name>
    <name type="common">Red band needle blight fungus</name>
    <name type="synonym">Mycosphaerella pini</name>
    <dbReference type="NCBI Taxonomy" id="675120"/>
    <lineage>
        <taxon>Eukaryota</taxon>
        <taxon>Fungi</taxon>
        <taxon>Dikarya</taxon>
        <taxon>Ascomycota</taxon>
        <taxon>Pezizomycotina</taxon>
        <taxon>Dothideomycetes</taxon>
        <taxon>Dothideomycetidae</taxon>
        <taxon>Mycosphaerellales</taxon>
        <taxon>Mycosphaerellaceae</taxon>
        <taxon>Dothistroma</taxon>
    </lineage>
</organism>
<accession>N1PWS9</accession>
<keyword evidence="3" id="KW-1185">Reference proteome</keyword>
<proteinExistence type="predicted"/>
<protein>
    <submittedName>
        <fullName evidence="2">Uncharacterized protein</fullName>
    </submittedName>
</protein>
<dbReference type="EMBL" id="KB446537">
    <property type="protein sequence ID" value="EME46865.1"/>
    <property type="molecule type" value="Genomic_DNA"/>
</dbReference>
<evidence type="ECO:0000313" key="3">
    <source>
        <dbReference type="Proteomes" id="UP000016933"/>
    </source>
</evidence>
<sequence length="121" mass="12572">MRNCPPSQSVSSSPSSSSSALPPPPPPLLSLGVLCIPTPSASVVTALLSRYGSLWPGRPGGTWLAGPGNESVSGKTGNEAWKSPRNRIISPRIKGARTQQIYSRAPCGHPAPADAEMRSTQ</sequence>
<evidence type="ECO:0000313" key="2">
    <source>
        <dbReference type="EMBL" id="EME46865.1"/>
    </source>
</evidence>
<feature type="region of interest" description="Disordered" evidence="1">
    <location>
        <begin position="95"/>
        <end position="121"/>
    </location>
</feature>
<gene>
    <name evidence="2" type="ORF">DOTSEDRAFT_70730</name>
</gene>
<feature type="region of interest" description="Disordered" evidence="1">
    <location>
        <begin position="1"/>
        <end position="24"/>
    </location>
</feature>
<dbReference type="AlphaFoldDB" id="N1PWS9"/>
<dbReference type="HOGENOM" id="CLU_2038016_0_0_1"/>
<name>N1PWS9_DOTSN</name>
<reference evidence="3" key="1">
    <citation type="journal article" date="2012" name="PLoS Genet.">
        <title>The genomes of the fungal plant pathogens Cladosporium fulvum and Dothistroma septosporum reveal adaptation to different hosts and lifestyles but also signatures of common ancestry.</title>
        <authorList>
            <person name="de Wit P.J.G.M."/>
            <person name="van der Burgt A."/>
            <person name="Oekmen B."/>
            <person name="Stergiopoulos I."/>
            <person name="Abd-Elsalam K.A."/>
            <person name="Aerts A.L."/>
            <person name="Bahkali A.H."/>
            <person name="Beenen H.G."/>
            <person name="Chettri P."/>
            <person name="Cox M.P."/>
            <person name="Datema E."/>
            <person name="de Vries R.P."/>
            <person name="Dhillon B."/>
            <person name="Ganley A.R."/>
            <person name="Griffiths S.A."/>
            <person name="Guo Y."/>
            <person name="Hamelin R.C."/>
            <person name="Henrissat B."/>
            <person name="Kabir M.S."/>
            <person name="Jashni M.K."/>
            <person name="Kema G."/>
            <person name="Klaubauf S."/>
            <person name="Lapidus A."/>
            <person name="Levasseur A."/>
            <person name="Lindquist E."/>
            <person name="Mehrabi R."/>
            <person name="Ohm R.A."/>
            <person name="Owen T.J."/>
            <person name="Salamov A."/>
            <person name="Schwelm A."/>
            <person name="Schijlen E."/>
            <person name="Sun H."/>
            <person name="van den Burg H.A."/>
            <person name="van Ham R.C.H.J."/>
            <person name="Zhang S."/>
            <person name="Goodwin S.B."/>
            <person name="Grigoriev I.V."/>
            <person name="Collemare J."/>
            <person name="Bradshaw R.E."/>
        </authorList>
    </citation>
    <scope>NUCLEOTIDE SEQUENCE [LARGE SCALE GENOMIC DNA]</scope>
    <source>
        <strain evidence="3">NZE10 / CBS 128990</strain>
    </source>
</reference>